<dbReference type="Proteomes" id="UP000799429">
    <property type="component" value="Unassembled WGS sequence"/>
</dbReference>
<feature type="active site" description="Nucleophile" evidence="4">
    <location>
        <position position="18"/>
    </location>
</feature>
<keyword evidence="2" id="KW-0378">Hydrolase</keyword>
<evidence type="ECO:0000313" key="6">
    <source>
        <dbReference type="EMBL" id="KAF2842032.1"/>
    </source>
</evidence>
<evidence type="ECO:0000256" key="4">
    <source>
        <dbReference type="PIRSR" id="PIRSR617867-1"/>
    </source>
</evidence>
<dbReference type="InterPro" id="IPR023485">
    <property type="entry name" value="Ptyr_pPase"/>
</dbReference>
<dbReference type="AlphaFoldDB" id="A0A9P4SHR0"/>
<feature type="domain" description="Phosphotyrosine protein phosphatase I" evidence="5">
    <location>
        <begin position="12"/>
        <end position="177"/>
    </location>
</feature>
<keyword evidence="3" id="KW-0904">Protein phosphatase</keyword>
<evidence type="ECO:0000313" key="7">
    <source>
        <dbReference type="Proteomes" id="UP000799429"/>
    </source>
</evidence>
<comment type="similarity">
    <text evidence="1">Belongs to the low molecular weight phosphotyrosine protein phosphatase family.</text>
</comment>
<comment type="caution">
    <text evidence="6">The sequence shown here is derived from an EMBL/GenBank/DDBJ whole genome shotgun (WGS) entry which is preliminary data.</text>
</comment>
<dbReference type="InterPro" id="IPR017867">
    <property type="entry name" value="Tyr_phospatase_low_mol_wt"/>
</dbReference>
<dbReference type="OrthoDB" id="3388at2759"/>
<dbReference type="Pfam" id="PF01451">
    <property type="entry name" value="LMWPc"/>
    <property type="match status" value="1"/>
</dbReference>
<sequence length="185" mass="20510">MAPSHNTTTKPVSVLFVCLGNICRSPMAEAVFLSLTHPPNKQPHPLISRIDSCGTGAYHLLSPPDPRTLSTLAANGISSYTHLARKLEPADFEAFDYIMAMDKENLAYLRRMRERVSKRRGEGGSEEAGERGLAKVMLWGDFGEGGEEVVDPYYGGGEGFEVAFEQMVRFSRGFLERLERREGVV</sequence>
<feature type="active site" description="Proton donor" evidence="4">
    <location>
        <position position="151"/>
    </location>
</feature>
<dbReference type="CDD" id="cd16343">
    <property type="entry name" value="LMWPTP"/>
    <property type="match status" value="1"/>
</dbReference>
<dbReference type="SUPFAM" id="SSF52788">
    <property type="entry name" value="Phosphotyrosine protein phosphatases I"/>
    <property type="match status" value="1"/>
</dbReference>
<organism evidence="6 7">
    <name type="scientific">Patellaria atrata CBS 101060</name>
    <dbReference type="NCBI Taxonomy" id="1346257"/>
    <lineage>
        <taxon>Eukaryota</taxon>
        <taxon>Fungi</taxon>
        <taxon>Dikarya</taxon>
        <taxon>Ascomycota</taxon>
        <taxon>Pezizomycotina</taxon>
        <taxon>Dothideomycetes</taxon>
        <taxon>Dothideomycetes incertae sedis</taxon>
        <taxon>Patellariales</taxon>
        <taxon>Patellariaceae</taxon>
        <taxon>Patellaria</taxon>
    </lineage>
</organism>
<dbReference type="SMART" id="SM00226">
    <property type="entry name" value="LMWPc"/>
    <property type="match status" value="1"/>
</dbReference>
<name>A0A9P4SHR0_9PEZI</name>
<dbReference type="EMBL" id="MU006090">
    <property type="protein sequence ID" value="KAF2842032.1"/>
    <property type="molecule type" value="Genomic_DNA"/>
</dbReference>
<reference evidence="6" key="1">
    <citation type="journal article" date="2020" name="Stud. Mycol.">
        <title>101 Dothideomycetes genomes: a test case for predicting lifestyles and emergence of pathogens.</title>
        <authorList>
            <person name="Haridas S."/>
            <person name="Albert R."/>
            <person name="Binder M."/>
            <person name="Bloem J."/>
            <person name="Labutti K."/>
            <person name="Salamov A."/>
            <person name="Andreopoulos B."/>
            <person name="Baker S."/>
            <person name="Barry K."/>
            <person name="Bills G."/>
            <person name="Bluhm B."/>
            <person name="Cannon C."/>
            <person name="Castanera R."/>
            <person name="Culley D."/>
            <person name="Daum C."/>
            <person name="Ezra D."/>
            <person name="Gonzalez J."/>
            <person name="Henrissat B."/>
            <person name="Kuo A."/>
            <person name="Liang C."/>
            <person name="Lipzen A."/>
            <person name="Lutzoni F."/>
            <person name="Magnuson J."/>
            <person name="Mondo S."/>
            <person name="Nolan M."/>
            <person name="Ohm R."/>
            <person name="Pangilinan J."/>
            <person name="Park H.-J."/>
            <person name="Ramirez L."/>
            <person name="Alfaro M."/>
            <person name="Sun H."/>
            <person name="Tritt A."/>
            <person name="Yoshinaga Y."/>
            <person name="Zwiers L.-H."/>
            <person name="Turgeon B."/>
            <person name="Goodwin S."/>
            <person name="Spatafora J."/>
            <person name="Crous P."/>
            <person name="Grigoriev I."/>
        </authorList>
    </citation>
    <scope>NUCLEOTIDE SEQUENCE</scope>
    <source>
        <strain evidence="6">CBS 101060</strain>
    </source>
</reference>
<evidence type="ECO:0000259" key="5">
    <source>
        <dbReference type="SMART" id="SM00226"/>
    </source>
</evidence>
<protein>
    <submittedName>
        <fullName evidence="6">Phosphotyrosine protein phosphatases I</fullName>
    </submittedName>
</protein>
<evidence type="ECO:0000256" key="2">
    <source>
        <dbReference type="ARBA" id="ARBA00022801"/>
    </source>
</evidence>
<proteinExistence type="inferred from homology"/>
<dbReference type="PANTHER" id="PTHR11717">
    <property type="entry name" value="LOW MOLECULAR WEIGHT PROTEIN TYROSINE PHOSPHATASE"/>
    <property type="match status" value="1"/>
</dbReference>
<evidence type="ECO:0000256" key="3">
    <source>
        <dbReference type="ARBA" id="ARBA00022912"/>
    </source>
</evidence>
<feature type="active site" evidence="4">
    <location>
        <position position="24"/>
    </location>
</feature>
<evidence type="ECO:0000256" key="1">
    <source>
        <dbReference type="ARBA" id="ARBA00011063"/>
    </source>
</evidence>
<dbReference type="GO" id="GO:0004725">
    <property type="term" value="F:protein tyrosine phosphatase activity"/>
    <property type="evidence" value="ECO:0007669"/>
    <property type="project" value="InterPro"/>
</dbReference>
<dbReference type="PRINTS" id="PR00719">
    <property type="entry name" value="LMWPTPASE"/>
</dbReference>
<dbReference type="PANTHER" id="PTHR11717:SF7">
    <property type="entry name" value="LOW MOLECULAR WEIGHT PHOSPHOTYROSINE PROTEIN PHOSPHATASE"/>
    <property type="match status" value="1"/>
</dbReference>
<dbReference type="Gene3D" id="3.40.50.2300">
    <property type="match status" value="1"/>
</dbReference>
<gene>
    <name evidence="6" type="ORF">M501DRAFT_927715</name>
</gene>
<keyword evidence="7" id="KW-1185">Reference proteome</keyword>
<dbReference type="InterPro" id="IPR036196">
    <property type="entry name" value="Ptyr_pPase_sf"/>
</dbReference>
<dbReference type="InterPro" id="IPR050438">
    <property type="entry name" value="LMW_PTPase"/>
</dbReference>
<accession>A0A9P4SHR0</accession>